<reference evidence="5 6" key="1">
    <citation type="submission" date="2020-05" db="EMBL/GenBank/DDBJ databases">
        <title>Complete genome of Clostridium estertheticum subspecies estertheticum, isolated from Vacuum packed lamb meat from New Zealand imported to Switzerland.</title>
        <authorList>
            <person name="Wambui J."/>
            <person name="Stevens M.J.A."/>
            <person name="Stephan R."/>
        </authorList>
    </citation>
    <scope>NUCLEOTIDE SEQUENCE [LARGE SCALE GENOMIC DNA]</scope>
    <source>
        <strain evidence="5 6">CEST001</strain>
    </source>
</reference>
<keyword evidence="2" id="KW-0732">Signal</keyword>
<evidence type="ECO:0000313" key="5">
    <source>
        <dbReference type="EMBL" id="NNU77244.1"/>
    </source>
</evidence>
<organism evidence="5 6">
    <name type="scientific">Clostridium estertheticum</name>
    <dbReference type="NCBI Taxonomy" id="238834"/>
    <lineage>
        <taxon>Bacteria</taxon>
        <taxon>Bacillati</taxon>
        <taxon>Bacillota</taxon>
        <taxon>Clostridia</taxon>
        <taxon>Eubacteriales</taxon>
        <taxon>Clostridiaceae</taxon>
        <taxon>Clostridium</taxon>
    </lineage>
</organism>
<feature type="domain" description="NodB homology" evidence="4">
    <location>
        <begin position="124"/>
        <end position="283"/>
    </location>
</feature>
<dbReference type="Pfam" id="PF01522">
    <property type="entry name" value="Polysacc_deac_1"/>
    <property type="match status" value="1"/>
</dbReference>
<dbReference type="GO" id="GO:0016810">
    <property type="term" value="F:hydrolase activity, acting on carbon-nitrogen (but not peptide) bonds"/>
    <property type="evidence" value="ECO:0007669"/>
    <property type="project" value="InterPro"/>
</dbReference>
<proteinExistence type="predicted"/>
<comment type="subcellular location">
    <subcellularLocation>
        <location evidence="1">Secreted</location>
    </subcellularLocation>
</comment>
<dbReference type="InterPro" id="IPR002509">
    <property type="entry name" value="NODB_dom"/>
</dbReference>
<feature type="transmembrane region" description="Helical" evidence="3">
    <location>
        <begin position="6"/>
        <end position="25"/>
    </location>
</feature>
<evidence type="ECO:0000256" key="2">
    <source>
        <dbReference type="ARBA" id="ARBA00022729"/>
    </source>
</evidence>
<accession>A0A7Y3SXL9</accession>
<dbReference type="EMBL" id="JABEYB010000011">
    <property type="protein sequence ID" value="NNU77244.1"/>
    <property type="molecule type" value="Genomic_DNA"/>
</dbReference>
<protein>
    <submittedName>
        <fullName evidence="5">Polysaccharide deacetylase family protein</fullName>
    </submittedName>
</protein>
<gene>
    <name evidence="5" type="ORF">HLQ16_15015</name>
</gene>
<dbReference type="CDD" id="cd10918">
    <property type="entry name" value="CE4_NodB_like_5s_6s"/>
    <property type="match status" value="1"/>
</dbReference>
<evidence type="ECO:0000256" key="1">
    <source>
        <dbReference type="ARBA" id="ARBA00004613"/>
    </source>
</evidence>
<dbReference type="Gene3D" id="3.20.20.370">
    <property type="entry name" value="Glycoside hydrolase/deacetylase"/>
    <property type="match status" value="1"/>
</dbReference>
<keyword evidence="3" id="KW-0812">Transmembrane</keyword>
<dbReference type="AlphaFoldDB" id="A0A7Y3SXL9"/>
<keyword evidence="3" id="KW-0472">Membrane</keyword>
<evidence type="ECO:0000313" key="6">
    <source>
        <dbReference type="Proteomes" id="UP000531659"/>
    </source>
</evidence>
<evidence type="ECO:0000256" key="3">
    <source>
        <dbReference type="SAM" id="Phobius"/>
    </source>
</evidence>
<name>A0A7Y3SXL9_9CLOT</name>
<evidence type="ECO:0000259" key="4">
    <source>
        <dbReference type="PROSITE" id="PS51677"/>
    </source>
</evidence>
<dbReference type="InterPro" id="IPR051398">
    <property type="entry name" value="Polysacch_Deacetylase"/>
</dbReference>
<dbReference type="SUPFAM" id="SSF88713">
    <property type="entry name" value="Glycoside hydrolase/deacetylase"/>
    <property type="match status" value="1"/>
</dbReference>
<dbReference type="GO" id="GO:0005975">
    <property type="term" value="P:carbohydrate metabolic process"/>
    <property type="evidence" value="ECO:0007669"/>
    <property type="project" value="InterPro"/>
</dbReference>
<comment type="caution">
    <text evidence="5">The sequence shown here is derived from an EMBL/GenBank/DDBJ whole genome shotgun (WGS) entry which is preliminary data.</text>
</comment>
<dbReference type="Proteomes" id="UP000531659">
    <property type="component" value="Unassembled WGS sequence"/>
</dbReference>
<dbReference type="PANTHER" id="PTHR34216">
    <property type="match status" value="1"/>
</dbReference>
<dbReference type="PANTHER" id="PTHR34216:SF3">
    <property type="entry name" value="POLY-BETA-1,6-N-ACETYL-D-GLUCOSAMINE N-DEACETYLASE"/>
    <property type="match status" value="1"/>
</dbReference>
<dbReference type="GO" id="GO:0005576">
    <property type="term" value="C:extracellular region"/>
    <property type="evidence" value="ECO:0007669"/>
    <property type="project" value="UniProtKB-SubCell"/>
</dbReference>
<keyword evidence="3" id="KW-1133">Transmembrane helix</keyword>
<dbReference type="InterPro" id="IPR011330">
    <property type="entry name" value="Glyco_hydro/deAcase_b/a-brl"/>
</dbReference>
<dbReference type="PROSITE" id="PS51677">
    <property type="entry name" value="NODB"/>
    <property type="match status" value="1"/>
</dbReference>
<sequence length="283" mass="32589">MRLHKGLLIITIAILIGFTGLLYKYSGLVIHKEKNSKTTINTTKTLKPASVKTVFIHKSVDSLENKKIPILMYHSISYEKENILRVPKEKFRNQMKYLKDNNYTTLTLDELYSYMKTGKDLPSKPIVITFDDGYKDNYTNAYPILKEFKLKATIFVITNTIDHEKDYLTSAEIKLMDSNNIRIESHTSSHEHLDQISYVDNVNTMKTSKIKLEKILNKKIDYIAYPYGGYTPNTIKAAKQSGYKLAFSTEFGLIDKSDNIYSLGRIFVNSNFSLEEFKVKLTS</sequence>
<dbReference type="RefSeq" id="WP_171297897.1">
    <property type="nucleotide sequence ID" value="NZ_CP087098.1"/>
</dbReference>